<reference evidence="8" key="2">
    <citation type="journal article" date="2007" name="Science">
        <title>Draft genome sequence of the sexually transmitted pathogen Trichomonas vaginalis.</title>
        <authorList>
            <person name="Carlton J.M."/>
            <person name="Hirt R.P."/>
            <person name="Silva J.C."/>
            <person name="Delcher A.L."/>
            <person name="Schatz M."/>
            <person name="Zhao Q."/>
            <person name="Wortman J.R."/>
            <person name="Bidwell S.L."/>
            <person name="Alsmark U.C.M."/>
            <person name="Besteiro S."/>
            <person name="Sicheritz-Ponten T."/>
            <person name="Noel C.J."/>
            <person name="Dacks J.B."/>
            <person name="Foster P.G."/>
            <person name="Simillion C."/>
            <person name="Van de Peer Y."/>
            <person name="Miranda-Saavedra D."/>
            <person name="Barton G.J."/>
            <person name="Westrop G.D."/>
            <person name="Mueller S."/>
            <person name="Dessi D."/>
            <person name="Fiori P.L."/>
            <person name="Ren Q."/>
            <person name="Paulsen I."/>
            <person name="Zhang H."/>
            <person name="Bastida-Corcuera F.D."/>
            <person name="Simoes-Barbosa A."/>
            <person name="Brown M.T."/>
            <person name="Hayes R.D."/>
            <person name="Mukherjee M."/>
            <person name="Okumura C.Y."/>
            <person name="Schneider R."/>
            <person name="Smith A.J."/>
            <person name="Vanacova S."/>
            <person name="Villalvazo M."/>
            <person name="Haas B.J."/>
            <person name="Pertea M."/>
            <person name="Feldblyum T.V."/>
            <person name="Utterback T.R."/>
            <person name="Shu C.L."/>
            <person name="Osoegawa K."/>
            <person name="de Jong P.J."/>
            <person name="Hrdy I."/>
            <person name="Horvathova L."/>
            <person name="Zubacova Z."/>
            <person name="Dolezal P."/>
            <person name="Malik S.B."/>
            <person name="Logsdon J.M. Jr."/>
            <person name="Henze K."/>
            <person name="Gupta A."/>
            <person name="Wang C.C."/>
            <person name="Dunne R.L."/>
            <person name="Upcroft J.A."/>
            <person name="Upcroft P."/>
            <person name="White O."/>
            <person name="Salzberg S.L."/>
            <person name="Tang P."/>
            <person name="Chiu C.-H."/>
            <person name="Lee Y.-S."/>
            <person name="Embley T.M."/>
            <person name="Coombs G.H."/>
            <person name="Mottram J.C."/>
            <person name="Tachezy J."/>
            <person name="Fraser-Liggett C.M."/>
            <person name="Johnson P.J."/>
        </authorList>
    </citation>
    <scope>NUCLEOTIDE SEQUENCE [LARGE SCALE GENOMIC DNA]</scope>
    <source>
        <strain evidence="8">G3</strain>
    </source>
</reference>
<accession>A2F358</accession>
<dbReference type="Pfam" id="PF03256">
    <property type="entry name" value="ANAPC10"/>
    <property type="match status" value="1"/>
</dbReference>
<keyword evidence="4 6" id="KW-0833">Ubl conjugation pathway</keyword>
<dbReference type="GO" id="GO:0051301">
    <property type="term" value="P:cell division"/>
    <property type="evidence" value="ECO:0007669"/>
    <property type="project" value="UniProtKB-KW"/>
</dbReference>
<evidence type="ECO:0000313" key="8">
    <source>
        <dbReference type="EMBL" id="EAY00666.1"/>
    </source>
</evidence>
<dbReference type="InterPro" id="IPR004939">
    <property type="entry name" value="APC_su10/DOC_dom"/>
</dbReference>
<comment type="function">
    <text evidence="6">Component of the anaphase promoting complex/cyclosome (APC/C), a cell cycle-regulated E3 ubiquitin-protein ligase complex that controls progression through mitosis and the G1 phase of the cell cycle.</text>
</comment>
<dbReference type="AlphaFoldDB" id="A2F358"/>
<dbReference type="OrthoDB" id="24948at2759"/>
<name>A2F358_TRIV3</name>
<keyword evidence="2 6" id="KW-0132">Cell division</keyword>
<dbReference type="GO" id="GO:0031145">
    <property type="term" value="P:anaphase-promoting complex-dependent catabolic process"/>
    <property type="evidence" value="ECO:0007669"/>
    <property type="project" value="InterPro"/>
</dbReference>
<keyword evidence="9" id="KW-1185">Reference proteome</keyword>
<evidence type="ECO:0000256" key="5">
    <source>
        <dbReference type="ARBA" id="ARBA00023306"/>
    </source>
</evidence>
<dbReference type="GO" id="GO:0005680">
    <property type="term" value="C:anaphase-promoting complex"/>
    <property type="evidence" value="ECO:0000318"/>
    <property type="project" value="GO_Central"/>
</dbReference>
<proteinExistence type="inferred from homology"/>
<dbReference type="PIRSF" id="PIRSF028841">
    <property type="entry name" value="APC10_sub"/>
    <property type="match status" value="1"/>
</dbReference>
<evidence type="ECO:0000256" key="2">
    <source>
        <dbReference type="ARBA" id="ARBA00022618"/>
    </source>
</evidence>
<evidence type="ECO:0000259" key="7">
    <source>
        <dbReference type="PROSITE" id="PS51284"/>
    </source>
</evidence>
<dbReference type="FunCoup" id="A2F358">
    <property type="interactions" value="446"/>
</dbReference>
<feature type="domain" description="DOC" evidence="7">
    <location>
        <begin position="1"/>
        <end position="174"/>
    </location>
</feature>
<organism evidence="8 9">
    <name type="scientific">Trichomonas vaginalis (strain ATCC PRA-98 / G3)</name>
    <dbReference type="NCBI Taxonomy" id="412133"/>
    <lineage>
        <taxon>Eukaryota</taxon>
        <taxon>Metamonada</taxon>
        <taxon>Parabasalia</taxon>
        <taxon>Trichomonadida</taxon>
        <taxon>Trichomonadidae</taxon>
        <taxon>Trichomonas</taxon>
    </lineage>
</organism>
<dbReference type="eggNOG" id="KOG3437">
    <property type="taxonomic scope" value="Eukaryota"/>
</dbReference>
<dbReference type="InterPro" id="IPR016901">
    <property type="entry name" value="APC10/Doc1"/>
</dbReference>
<dbReference type="RefSeq" id="XP_001313595.1">
    <property type="nucleotide sequence ID" value="XM_001313594.1"/>
</dbReference>
<dbReference type="STRING" id="5722.A2F358"/>
<dbReference type="GO" id="GO:0070979">
    <property type="term" value="P:protein K11-linked ubiquitination"/>
    <property type="evidence" value="ECO:0000318"/>
    <property type="project" value="GO_Central"/>
</dbReference>
<protein>
    <recommendedName>
        <fullName evidence="6">Anaphase-promoting complex subunit 10</fullName>
    </recommendedName>
</protein>
<dbReference type="Gene3D" id="2.60.120.260">
    <property type="entry name" value="Galactose-binding domain-like"/>
    <property type="match status" value="1"/>
</dbReference>
<comment type="similarity">
    <text evidence="1 6">Belongs to the APC10 family.</text>
</comment>
<dbReference type="KEGG" id="tva:4758488"/>
<dbReference type="InParanoid" id="A2F358"/>
<dbReference type="PANTHER" id="PTHR12936">
    <property type="entry name" value="ANAPHASE-PROMOTING COMPLEX 10"/>
    <property type="match status" value="1"/>
</dbReference>
<dbReference type="CDD" id="cd08366">
    <property type="entry name" value="APC10"/>
    <property type="match status" value="1"/>
</dbReference>
<dbReference type="Proteomes" id="UP000001542">
    <property type="component" value="Unassembled WGS sequence"/>
</dbReference>
<dbReference type="PANTHER" id="PTHR12936:SF0">
    <property type="entry name" value="ANAPHASE-PROMOTING COMPLEX SUBUNIT 10"/>
    <property type="match status" value="1"/>
</dbReference>
<evidence type="ECO:0000256" key="1">
    <source>
        <dbReference type="ARBA" id="ARBA00006762"/>
    </source>
</evidence>
<dbReference type="SUPFAM" id="SSF49785">
    <property type="entry name" value="Galactose-binding domain-like"/>
    <property type="match status" value="1"/>
</dbReference>
<dbReference type="SMR" id="A2F358"/>
<evidence type="ECO:0000256" key="4">
    <source>
        <dbReference type="ARBA" id="ARBA00022786"/>
    </source>
</evidence>
<dbReference type="InterPro" id="IPR008979">
    <property type="entry name" value="Galactose-bd-like_sf"/>
</dbReference>
<dbReference type="OMA" id="MPEITQY"/>
<dbReference type="PROSITE" id="PS51284">
    <property type="entry name" value="DOC"/>
    <property type="match status" value="1"/>
</dbReference>
<evidence type="ECO:0000256" key="6">
    <source>
        <dbReference type="PIRNR" id="PIRNR028841"/>
    </source>
</evidence>
<keyword evidence="3 6" id="KW-0498">Mitosis</keyword>
<sequence>MFKGTFSLRDEKPGNCPFNNITSQAVWTVSSTQPGSGIQNLFDGNRDTYWQSDGNLPHQIIAQFAKKMFISVVKIAVSTQDDNYAPLQVDIQTGNDPNSMNSKGTFAIENFNGVNTFHIEIEAIFLAILIVRNLNDGKNSKIRSLQVFGSLRTISPEPSFAFKKPELAMHLGIR</sequence>
<dbReference type="EMBL" id="DS113593">
    <property type="protein sequence ID" value="EAY00666.1"/>
    <property type="molecule type" value="Genomic_DNA"/>
</dbReference>
<gene>
    <name evidence="8" type="ORF">TVAG_208580</name>
</gene>
<evidence type="ECO:0000256" key="3">
    <source>
        <dbReference type="ARBA" id="ARBA00022776"/>
    </source>
</evidence>
<dbReference type="VEuPathDB" id="TrichDB:TVAG_208580"/>
<reference evidence="8" key="1">
    <citation type="submission" date="2006-10" db="EMBL/GenBank/DDBJ databases">
        <authorList>
            <person name="Amadeo P."/>
            <person name="Zhao Q."/>
            <person name="Wortman J."/>
            <person name="Fraser-Liggett C."/>
            <person name="Carlton J."/>
        </authorList>
    </citation>
    <scope>NUCLEOTIDE SEQUENCE</scope>
    <source>
        <strain evidence="8">G3</strain>
    </source>
</reference>
<evidence type="ECO:0000313" key="9">
    <source>
        <dbReference type="Proteomes" id="UP000001542"/>
    </source>
</evidence>
<dbReference type="VEuPathDB" id="TrichDB:TVAGG3_0950520"/>
<dbReference type="SMART" id="SM01337">
    <property type="entry name" value="APC10"/>
    <property type="match status" value="1"/>
</dbReference>
<keyword evidence="5 6" id="KW-0131">Cell cycle</keyword>